<dbReference type="InterPro" id="IPR000571">
    <property type="entry name" value="Znf_CCCH"/>
</dbReference>
<comment type="subcellular location">
    <subcellularLocation>
        <location evidence="1">Nucleus</location>
    </subcellularLocation>
</comment>
<feature type="compositionally biased region" description="Basic and acidic residues" evidence="9">
    <location>
        <begin position="189"/>
        <end position="204"/>
    </location>
</feature>
<dbReference type="Proteomes" id="UP000749646">
    <property type="component" value="Unassembled WGS sequence"/>
</dbReference>
<dbReference type="GO" id="GO:0008270">
    <property type="term" value="F:zinc ion binding"/>
    <property type="evidence" value="ECO:0007669"/>
    <property type="project" value="UniProtKB-KW"/>
</dbReference>
<keyword evidence="10" id="KW-0732">Signal</keyword>
<dbReference type="PROSITE" id="PS50103">
    <property type="entry name" value="ZF_C3H1"/>
    <property type="match status" value="1"/>
</dbReference>
<feature type="zinc finger region" description="C3H1-type" evidence="8">
    <location>
        <begin position="336"/>
        <end position="361"/>
    </location>
</feature>
<evidence type="ECO:0000256" key="1">
    <source>
        <dbReference type="ARBA" id="ARBA00004123"/>
    </source>
</evidence>
<proteinExistence type="inferred from homology"/>
<feature type="compositionally biased region" description="Basic and acidic residues" evidence="9">
    <location>
        <begin position="158"/>
        <end position="181"/>
    </location>
</feature>
<comment type="similarity">
    <text evidence="2">Belongs to the ZC3H14 family.</text>
</comment>
<feature type="compositionally biased region" description="Basic and acidic residues" evidence="9">
    <location>
        <begin position="272"/>
        <end position="289"/>
    </location>
</feature>
<evidence type="ECO:0000256" key="9">
    <source>
        <dbReference type="SAM" id="MobiDB-lite"/>
    </source>
</evidence>
<dbReference type="Gene3D" id="1.10.340.40">
    <property type="entry name" value="Nuclear abundant poly(A) RNA-bind protein 2, N-terminal domain"/>
    <property type="match status" value="1"/>
</dbReference>
<feature type="chain" id="PRO_5040326356" description="C3H1-type domain-containing protein" evidence="10">
    <location>
        <begin position="25"/>
        <end position="505"/>
    </location>
</feature>
<evidence type="ECO:0000256" key="8">
    <source>
        <dbReference type="PROSITE-ProRule" id="PRU00723"/>
    </source>
</evidence>
<dbReference type="GO" id="GO:0005737">
    <property type="term" value="C:cytoplasm"/>
    <property type="evidence" value="ECO:0007669"/>
    <property type="project" value="TreeGrafter"/>
</dbReference>
<name>A0A9P6MA81_9FUNG</name>
<dbReference type="AlphaFoldDB" id="A0A9P6MA81"/>
<feature type="compositionally biased region" description="Polar residues" evidence="9">
    <location>
        <begin position="136"/>
        <end position="153"/>
    </location>
</feature>
<dbReference type="PANTHER" id="PTHR14738:SF29">
    <property type="entry name" value="ZINC FINGER CCCH DOMAIN-CONTAINING PROTEIN 14"/>
    <property type="match status" value="1"/>
</dbReference>
<evidence type="ECO:0000256" key="5">
    <source>
        <dbReference type="ARBA" id="ARBA00022771"/>
    </source>
</evidence>
<evidence type="ECO:0000256" key="7">
    <source>
        <dbReference type="ARBA" id="ARBA00023242"/>
    </source>
</evidence>
<evidence type="ECO:0000256" key="2">
    <source>
        <dbReference type="ARBA" id="ARBA00008423"/>
    </source>
</evidence>
<keyword evidence="7" id="KW-0539">Nucleus</keyword>
<gene>
    <name evidence="12" type="ORF">BGZ65_000769</name>
</gene>
<evidence type="ECO:0000313" key="12">
    <source>
        <dbReference type="EMBL" id="KAF9984230.1"/>
    </source>
</evidence>
<feature type="compositionally biased region" description="Basic and acidic residues" evidence="9">
    <location>
        <begin position="241"/>
        <end position="264"/>
    </location>
</feature>
<feature type="region of interest" description="Disordered" evidence="9">
    <location>
        <begin position="136"/>
        <end position="204"/>
    </location>
</feature>
<feature type="signal peptide" evidence="10">
    <location>
        <begin position="1"/>
        <end position="24"/>
    </location>
</feature>
<dbReference type="GO" id="GO:0005634">
    <property type="term" value="C:nucleus"/>
    <property type="evidence" value="ECO:0007669"/>
    <property type="project" value="UniProtKB-SubCell"/>
</dbReference>
<feature type="region of interest" description="Disordered" evidence="9">
    <location>
        <begin position="241"/>
        <end position="315"/>
    </location>
</feature>
<sequence length="505" mass="56756">MALANTTFLFPLLLVGNEQALVLSKLNDYGWADNDVLANFIVVMVANDKSMVDITAELNDILADQAPGFVEWLFSIIDGSDQEEQQQEQVLQQTYDISAVDTTAVEQDETIETTTTKQRTSPDGCAPGRLLQSAISSATRSESTGTATSSARQAPSRVYEDQKRERLVSRERSISPARSREGLTTSRGGNKEERIRFRRTSEERALDEAKIDARLGYGSGGRRDDGDRLRGRLGRIEDRLGKRDEHRVQSRERSWDRGSDYHDRRGGKKSRGNGENRRRDALRDIDRRLGTHPVENLSDNDMDSGLPRQPASWSRDPERMLRVEAEITKQAVDAEAAKITRCRYWPNCAQEDSCQFWHPRELCIDFPNCPKPADTCLYIHPLAEPTAEQVAAAARKALMQSMRNNVKNGTGSQGQEDEQSPALNVLQIPFALGLPPVQDCKFGARCTRSDWNHWPKRILPWTSQEQMAKRSTDYPRLVGSEINAHDLVVISLTLGMGLPLLRVSH</sequence>
<organism evidence="12 13">
    <name type="scientific">Modicella reniformis</name>
    <dbReference type="NCBI Taxonomy" id="1440133"/>
    <lineage>
        <taxon>Eukaryota</taxon>
        <taxon>Fungi</taxon>
        <taxon>Fungi incertae sedis</taxon>
        <taxon>Mucoromycota</taxon>
        <taxon>Mortierellomycotina</taxon>
        <taxon>Mortierellomycetes</taxon>
        <taxon>Mortierellales</taxon>
        <taxon>Mortierellaceae</taxon>
        <taxon>Modicella</taxon>
    </lineage>
</organism>
<dbReference type="OrthoDB" id="438553at2759"/>
<evidence type="ECO:0000256" key="6">
    <source>
        <dbReference type="ARBA" id="ARBA00022833"/>
    </source>
</evidence>
<keyword evidence="4" id="KW-0677">Repeat</keyword>
<dbReference type="InterPro" id="IPR040366">
    <property type="entry name" value="Nab2/ZC3H14"/>
</dbReference>
<feature type="non-terminal residue" evidence="12">
    <location>
        <position position="505"/>
    </location>
</feature>
<feature type="domain" description="C3H1-type" evidence="11">
    <location>
        <begin position="336"/>
        <end position="361"/>
    </location>
</feature>
<keyword evidence="5 8" id="KW-0863">Zinc-finger</keyword>
<dbReference type="EMBL" id="JAAAHW010003404">
    <property type="protein sequence ID" value="KAF9984230.1"/>
    <property type="molecule type" value="Genomic_DNA"/>
</dbReference>
<dbReference type="Gene3D" id="4.10.1000.40">
    <property type="match status" value="1"/>
</dbReference>
<protein>
    <recommendedName>
        <fullName evidence="11">C3H1-type domain-containing protein</fullName>
    </recommendedName>
</protein>
<keyword evidence="6 8" id="KW-0862">Zinc</keyword>
<dbReference type="InterPro" id="IPR043094">
    <property type="entry name" value="Nab2/ZC3H14_N_sf"/>
</dbReference>
<accession>A0A9P6MA81</accession>
<evidence type="ECO:0000256" key="10">
    <source>
        <dbReference type="SAM" id="SignalP"/>
    </source>
</evidence>
<evidence type="ECO:0000313" key="13">
    <source>
        <dbReference type="Proteomes" id="UP000749646"/>
    </source>
</evidence>
<evidence type="ECO:0000256" key="3">
    <source>
        <dbReference type="ARBA" id="ARBA00022723"/>
    </source>
</evidence>
<keyword evidence="13" id="KW-1185">Reference proteome</keyword>
<evidence type="ECO:0000256" key="4">
    <source>
        <dbReference type="ARBA" id="ARBA00022737"/>
    </source>
</evidence>
<dbReference type="Pfam" id="PF14608">
    <property type="entry name" value="zf-CCCH_2"/>
    <property type="match status" value="3"/>
</dbReference>
<keyword evidence="3 8" id="KW-0479">Metal-binding</keyword>
<dbReference type="GO" id="GO:0043488">
    <property type="term" value="P:regulation of mRNA stability"/>
    <property type="evidence" value="ECO:0007669"/>
    <property type="project" value="InterPro"/>
</dbReference>
<evidence type="ECO:0000259" key="11">
    <source>
        <dbReference type="PROSITE" id="PS50103"/>
    </source>
</evidence>
<comment type="caution">
    <text evidence="12">The sequence shown here is derived from an EMBL/GenBank/DDBJ whole genome shotgun (WGS) entry which is preliminary data.</text>
</comment>
<dbReference type="GO" id="GO:0008143">
    <property type="term" value="F:poly(A) binding"/>
    <property type="evidence" value="ECO:0007669"/>
    <property type="project" value="InterPro"/>
</dbReference>
<dbReference type="PANTHER" id="PTHR14738">
    <property type="entry name" value="ZINC FINGER CCCH DOMAIN-CONTAINING PROTEIN 14"/>
    <property type="match status" value="1"/>
</dbReference>
<reference evidence="12" key="1">
    <citation type="journal article" date="2020" name="Fungal Divers.">
        <title>Resolving the Mortierellaceae phylogeny through synthesis of multi-gene phylogenetics and phylogenomics.</title>
        <authorList>
            <person name="Vandepol N."/>
            <person name="Liber J."/>
            <person name="Desiro A."/>
            <person name="Na H."/>
            <person name="Kennedy M."/>
            <person name="Barry K."/>
            <person name="Grigoriev I.V."/>
            <person name="Miller A.N."/>
            <person name="O'Donnell K."/>
            <person name="Stajich J.E."/>
            <person name="Bonito G."/>
        </authorList>
    </citation>
    <scope>NUCLEOTIDE SEQUENCE</scope>
    <source>
        <strain evidence="12">MES-2147</strain>
    </source>
</reference>